<dbReference type="InterPro" id="IPR003765">
    <property type="entry name" value="NO3_reductase_chaperone_NarJ"/>
</dbReference>
<dbReference type="GO" id="GO:0016530">
    <property type="term" value="F:metallochaperone activity"/>
    <property type="evidence" value="ECO:0007669"/>
    <property type="project" value="TreeGrafter"/>
</dbReference>
<dbReference type="InterPro" id="IPR020945">
    <property type="entry name" value="DMSO/NO3_reduct_chaperone"/>
</dbReference>
<sequence>MNRDKRILLISVSRLLGYPSDHFKSDLKELNALVYESLESEKVRAEWKKTFLSFKLLSQKEIQELYVNTFDLKTKTGLYLTAHELGDSSRRGAALIRLQNIIKQAGFEIENKELGDYIPMLLEFLSVAPPSKDKERLISRMGVGIKRIIKNLDLANPYAGLFSLLMDHVFPNPTKEEIEELENNREDADLEELPCPIMYQ</sequence>
<protein>
    <submittedName>
        <fullName evidence="2">Nitrate reductase molybdenum cofactor assembly chaperone</fullName>
    </submittedName>
</protein>
<dbReference type="PANTHER" id="PTHR43680">
    <property type="entry name" value="NITRATE REDUCTASE MOLYBDENUM COFACTOR ASSEMBLY CHAPERONE"/>
    <property type="match status" value="1"/>
</dbReference>
<evidence type="ECO:0000313" key="2">
    <source>
        <dbReference type="EMBL" id="MUK88004.1"/>
    </source>
</evidence>
<dbReference type="InterPro" id="IPR036411">
    <property type="entry name" value="TorD-like_sf"/>
</dbReference>
<organism evidence="2 3">
    <name type="scientific">Ornithinibacillus caprae</name>
    <dbReference type="NCBI Taxonomy" id="2678566"/>
    <lineage>
        <taxon>Bacteria</taxon>
        <taxon>Bacillati</taxon>
        <taxon>Bacillota</taxon>
        <taxon>Bacilli</taxon>
        <taxon>Bacillales</taxon>
        <taxon>Bacillaceae</taxon>
        <taxon>Ornithinibacillus</taxon>
    </lineage>
</organism>
<dbReference type="NCBIfam" id="TIGR00684">
    <property type="entry name" value="narJ"/>
    <property type="match status" value="1"/>
</dbReference>
<dbReference type="Pfam" id="PF02613">
    <property type="entry name" value="Nitrate_red_del"/>
    <property type="match status" value="1"/>
</dbReference>
<dbReference type="RefSeq" id="WP_155667990.1">
    <property type="nucleotide sequence ID" value="NZ_WOCA01000003.1"/>
</dbReference>
<dbReference type="GO" id="GO:0051131">
    <property type="term" value="P:chaperone-mediated protein complex assembly"/>
    <property type="evidence" value="ECO:0007669"/>
    <property type="project" value="InterPro"/>
</dbReference>
<accession>A0A6N8FIB9</accession>
<proteinExistence type="predicted"/>
<dbReference type="GO" id="GO:0042128">
    <property type="term" value="P:nitrate assimilation"/>
    <property type="evidence" value="ECO:0007669"/>
    <property type="project" value="UniProtKB-KW"/>
</dbReference>
<dbReference type="SUPFAM" id="SSF89155">
    <property type="entry name" value="TorD-like"/>
    <property type="match status" value="1"/>
</dbReference>
<dbReference type="EMBL" id="WOCA01000003">
    <property type="protein sequence ID" value="MUK88004.1"/>
    <property type="molecule type" value="Genomic_DNA"/>
</dbReference>
<comment type="caution">
    <text evidence="2">The sequence shown here is derived from an EMBL/GenBank/DDBJ whole genome shotgun (WGS) entry which is preliminary data.</text>
</comment>
<dbReference type="Proteomes" id="UP000469125">
    <property type="component" value="Unassembled WGS sequence"/>
</dbReference>
<evidence type="ECO:0000313" key="3">
    <source>
        <dbReference type="Proteomes" id="UP000469125"/>
    </source>
</evidence>
<reference evidence="2 3" key="1">
    <citation type="submission" date="2019-11" db="EMBL/GenBank/DDBJ databases">
        <authorList>
            <person name="Li X."/>
        </authorList>
    </citation>
    <scope>NUCLEOTIDE SEQUENCE [LARGE SCALE GENOMIC DNA]</scope>
    <source>
        <strain evidence="2 3">L9</strain>
    </source>
</reference>
<dbReference type="AlphaFoldDB" id="A0A6N8FIB9"/>
<gene>
    <name evidence="2" type="primary">narJ</name>
    <name evidence="2" type="ORF">GMD78_06275</name>
</gene>
<name>A0A6N8FIB9_9BACI</name>
<keyword evidence="1" id="KW-0534">Nitrate assimilation</keyword>
<dbReference type="GO" id="GO:0051082">
    <property type="term" value="F:unfolded protein binding"/>
    <property type="evidence" value="ECO:0007669"/>
    <property type="project" value="InterPro"/>
</dbReference>
<evidence type="ECO:0000256" key="1">
    <source>
        <dbReference type="ARBA" id="ARBA00023063"/>
    </source>
</evidence>
<dbReference type="PANTHER" id="PTHR43680:SF2">
    <property type="entry name" value="NITRATE REDUCTASE MOLYBDENUM COFACTOR ASSEMBLY CHAPERONE NARJ"/>
    <property type="match status" value="1"/>
</dbReference>
<keyword evidence="3" id="KW-1185">Reference proteome</keyword>